<reference evidence="2 3" key="1">
    <citation type="journal article" date="1992" name="Int. J. Syst. Bacteriol.">
        <title>Sphingobacterium antarcticus sp. nov. a Psychrotrophic Bacterium from the Soils of Schirmacher Oasis, Antarctica.</title>
        <authorList>
            <person name="Shivaji S."/>
            <person name="Ray M.K."/>
            <person name="Rao N.S."/>
            <person name="Saiserr L."/>
            <person name="Jagannadham M.V."/>
            <person name="Kumar G.S."/>
            <person name="Reddy G."/>
            <person name="Bhargava P.M."/>
        </authorList>
    </citation>
    <scope>NUCLEOTIDE SEQUENCE [LARGE SCALE GENOMIC DNA]</scope>
    <source>
        <strain evidence="2 3">4BY</strain>
    </source>
</reference>
<evidence type="ECO:0000259" key="1">
    <source>
        <dbReference type="Pfam" id="PF01590"/>
    </source>
</evidence>
<protein>
    <recommendedName>
        <fullName evidence="1">GAF domain-containing protein</fullName>
    </recommendedName>
</protein>
<dbReference type="Gene3D" id="3.30.450.40">
    <property type="match status" value="1"/>
</dbReference>
<dbReference type="RefSeq" id="WP_037442863.1">
    <property type="nucleotide sequence ID" value="NZ_JNFF01000087.1"/>
</dbReference>
<dbReference type="EMBL" id="JNFF01000087">
    <property type="protein sequence ID" value="KEQ29048.1"/>
    <property type="molecule type" value="Genomic_DNA"/>
</dbReference>
<dbReference type="OrthoDB" id="9811889at2"/>
<feature type="domain" description="GAF" evidence="1">
    <location>
        <begin position="69"/>
        <end position="147"/>
    </location>
</feature>
<organism evidence="2 3">
    <name type="scientific">Pedobacter antarcticus 4BY</name>
    <dbReference type="NCBI Taxonomy" id="1358423"/>
    <lineage>
        <taxon>Bacteria</taxon>
        <taxon>Pseudomonadati</taxon>
        <taxon>Bacteroidota</taxon>
        <taxon>Sphingobacteriia</taxon>
        <taxon>Sphingobacteriales</taxon>
        <taxon>Sphingobacteriaceae</taxon>
        <taxon>Pedobacter</taxon>
    </lineage>
</organism>
<dbReference type="AlphaFoldDB" id="A0A081PEC5"/>
<evidence type="ECO:0000313" key="2">
    <source>
        <dbReference type="EMBL" id="KEQ29048.1"/>
    </source>
</evidence>
<dbReference type="SUPFAM" id="SSF55781">
    <property type="entry name" value="GAF domain-like"/>
    <property type="match status" value="1"/>
</dbReference>
<name>A0A081PEC5_9SPHI</name>
<gene>
    <name evidence="2" type="ORF">N180_19115</name>
</gene>
<dbReference type="InterPro" id="IPR029016">
    <property type="entry name" value="GAF-like_dom_sf"/>
</dbReference>
<keyword evidence="3" id="KW-1185">Reference proteome</keyword>
<comment type="caution">
    <text evidence="2">The sequence shown here is derived from an EMBL/GenBank/DDBJ whole genome shotgun (WGS) entry which is preliminary data.</text>
</comment>
<accession>A0A081PEC5</accession>
<dbReference type="InterPro" id="IPR003018">
    <property type="entry name" value="GAF"/>
</dbReference>
<evidence type="ECO:0000313" key="3">
    <source>
        <dbReference type="Proteomes" id="UP000028007"/>
    </source>
</evidence>
<sequence length="163" mass="18040">MNYTINSNLSAGYAGGYRIQSNLNNKFFENLAERAAVKFGMTAAIINFVNSGIERGPQDQKASNSFVIALREDAFTLMSDDVQAVIRLTNPLLAAERGIRFYATSPVYSEERLIIGMLCLIDYQTKDFTSKEQFELDEIADAVGIEINALRRNNSPGTAIGQQ</sequence>
<dbReference type="Proteomes" id="UP000028007">
    <property type="component" value="Unassembled WGS sequence"/>
</dbReference>
<proteinExistence type="predicted"/>
<dbReference type="Pfam" id="PF01590">
    <property type="entry name" value="GAF"/>
    <property type="match status" value="1"/>
</dbReference>